<name>A0A2C9L2Q1_BIOGL</name>
<feature type="transmembrane region" description="Helical" evidence="6">
    <location>
        <begin position="471"/>
        <end position="493"/>
    </location>
</feature>
<dbReference type="GO" id="GO:0022857">
    <property type="term" value="F:transmembrane transporter activity"/>
    <property type="evidence" value="ECO:0007669"/>
    <property type="project" value="InterPro"/>
</dbReference>
<dbReference type="KEGG" id="bgt:106056389"/>
<dbReference type="STRING" id="6526.A0A2C9L2Q1"/>
<evidence type="ECO:0000256" key="5">
    <source>
        <dbReference type="SAM" id="MobiDB-lite"/>
    </source>
</evidence>
<accession>A0A2C9L2Q1</accession>
<evidence type="ECO:0000313" key="9">
    <source>
        <dbReference type="Proteomes" id="UP000076420"/>
    </source>
</evidence>
<dbReference type="PROSITE" id="PS50850">
    <property type="entry name" value="MFS"/>
    <property type="match status" value="1"/>
</dbReference>
<keyword evidence="2 6" id="KW-0812">Transmembrane</keyword>
<reference evidence="8" key="1">
    <citation type="submission" date="2020-05" db="UniProtKB">
        <authorList>
            <consortium name="EnsemblMetazoa"/>
        </authorList>
    </citation>
    <scope>IDENTIFICATION</scope>
    <source>
        <strain evidence="8">BB02</strain>
    </source>
</reference>
<dbReference type="RefSeq" id="XP_013068559.2">
    <property type="nucleotide sequence ID" value="XM_013213105.2"/>
</dbReference>
<evidence type="ECO:0000256" key="6">
    <source>
        <dbReference type="SAM" id="Phobius"/>
    </source>
</evidence>
<feature type="transmembrane region" description="Helical" evidence="6">
    <location>
        <begin position="353"/>
        <end position="373"/>
    </location>
</feature>
<feature type="transmembrane region" description="Helical" evidence="6">
    <location>
        <begin position="208"/>
        <end position="228"/>
    </location>
</feature>
<keyword evidence="3 6" id="KW-1133">Transmembrane helix</keyword>
<dbReference type="SUPFAM" id="SSF103473">
    <property type="entry name" value="MFS general substrate transporter"/>
    <property type="match status" value="1"/>
</dbReference>
<feature type="domain" description="Major facilitator superfamily (MFS) profile" evidence="7">
    <location>
        <begin position="44"/>
        <end position="498"/>
    </location>
</feature>
<dbReference type="GO" id="GO:0016020">
    <property type="term" value="C:membrane"/>
    <property type="evidence" value="ECO:0007669"/>
    <property type="project" value="UniProtKB-SubCell"/>
</dbReference>
<evidence type="ECO:0000256" key="4">
    <source>
        <dbReference type="ARBA" id="ARBA00023136"/>
    </source>
</evidence>
<dbReference type="PANTHER" id="PTHR24064">
    <property type="entry name" value="SOLUTE CARRIER FAMILY 22 MEMBER"/>
    <property type="match status" value="1"/>
</dbReference>
<dbReference type="Gene3D" id="1.20.1250.20">
    <property type="entry name" value="MFS general substrate transporter like domains"/>
    <property type="match status" value="1"/>
</dbReference>
<dbReference type="OrthoDB" id="3936150at2759"/>
<dbReference type="InterPro" id="IPR020846">
    <property type="entry name" value="MFS_dom"/>
</dbReference>
<feature type="transmembrane region" description="Helical" evidence="6">
    <location>
        <begin position="152"/>
        <end position="170"/>
    </location>
</feature>
<dbReference type="Pfam" id="PF00083">
    <property type="entry name" value="Sugar_tr"/>
    <property type="match status" value="1"/>
</dbReference>
<evidence type="ECO:0000256" key="3">
    <source>
        <dbReference type="ARBA" id="ARBA00022989"/>
    </source>
</evidence>
<feature type="transmembrane region" description="Helical" evidence="6">
    <location>
        <begin position="21"/>
        <end position="42"/>
    </location>
</feature>
<dbReference type="InterPro" id="IPR005828">
    <property type="entry name" value="MFS_sugar_transport-like"/>
</dbReference>
<feature type="region of interest" description="Disordered" evidence="5">
    <location>
        <begin position="555"/>
        <end position="582"/>
    </location>
</feature>
<feature type="transmembrane region" description="Helical" evidence="6">
    <location>
        <begin position="234"/>
        <end position="253"/>
    </location>
</feature>
<dbReference type="AlphaFoldDB" id="A0A2C9L2Q1"/>
<dbReference type="InterPro" id="IPR036259">
    <property type="entry name" value="MFS_trans_sf"/>
</dbReference>
<dbReference type="VEuPathDB" id="VectorBase:BGLAX_043608"/>
<protein>
    <recommendedName>
        <fullName evidence="7">Major facilitator superfamily (MFS) profile domain-containing protein</fullName>
    </recommendedName>
</protein>
<feature type="transmembrane region" description="Helical" evidence="6">
    <location>
        <begin position="320"/>
        <end position="341"/>
    </location>
</feature>
<feature type="transmembrane region" description="Helical" evidence="6">
    <location>
        <begin position="385"/>
        <end position="404"/>
    </location>
</feature>
<comment type="subcellular location">
    <subcellularLocation>
        <location evidence="1">Membrane</location>
        <topology evidence="1">Multi-pass membrane protein</topology>
    </subcellularLocation>
</comment>
<evidence type="ECO:0000256" key="1">
    <source>
        <dbReference type="ARBA" id="ARBA00004141"/>
    </source>
</evidence>
<evidence type="ECO:0000259" key="7">
    <source>
        <dbReference type="PROSITE" id="PS50850"/>
    </source>
</evidence>
<sequence length="582" mass="64338">MTEAKMMSLDDIFHEIGGLNRFQLLIILCVYGLKIPSAWSMIQITFTGLVPPFLCNPNTNLSVETSSSNESFNSLSNMMKKKLNLNVCSLNGTSCQDFTFLGDVRTIISEWNLVCDMKWTKATITTIQMAGVLLGAMLAGQFGDYFGRKKTTYSFFLAHLLFNCVTYFSLNWQMFGALRFCIGATIGANLVMTVPYCSEYLPLRWRTLIPIIPMWPIGTAIFAGVAFLLPDWRYLHLANAALSAPFLLGYFCVPESVRWLATKGRMSEAFSVIEKIAALNRKPVPAYTMDVIEAVAAAEEKSRKAGHKYNYLDLFRGKTMVITTLVLGLHWIVLSLVFYGLSFGASSFTGNVYLNIFIIGIIDIPGNITVIYWSNRFGRKKSTIGFLLIGSLASFGCLATILAAEEVNKGSILRGLSLAAKLGIAGSWVSVQTWVGELYPTVTRSLGYGFVNTASRVGGMLAPFAINLDDWIVFSFSLMGCITLVTGLLLTLIPETLNQTLRDSANTADASMQARPNVVINQIFTFSNKVPLDNGHTQKSAANECPQDSSKFYFNQNNNPDLKDNNSGDYSDIKQKFSNTRL</sequence>
<organism evidence="8 9">
    <name type="scientific">Biomphalaria glabrata</name>
    <name type="common">Bloodfluke planorb</name>
    <name type="synonym">Freshwater snail</name>
    <dbReference type="NCBI Taxonomy" id="6526"/>
    <lineage>
        <taxon>Eukaryota</taxon>
        <taxon>Metazoa</taxon>
        <taxon>Spiralia</taxon>
        <taxon>Lophotrochozoa</taxon>
        <taxon>Mollusca</taxon>
        <taxon>Gastropoda</taxon>
        <taxon>Heterobranchia</taxon>
        <taxon>Euthyneura</taxon>
        <taxon>Panpulmonata</taxon>
        <taxon>Hygrophila</taxon>
        <taxon>Lymnaeoidea</taxon>
        <taxon>Planorbidae</taxon>
        <taxon>Biomphalaria</taxon>
    </lineage>
</organism>
<dbReference type="VEuPathDB" id="VectorBase:BGLB026414"/>
<feature type="compositionally biased region" description="Basic and acidic residues" evidence="5">
    <location>
        <begin position="561"/>
        <end position="575"/>
    </location>
</feature>
<feature type="transmembrane region" description="Helical" evidence="6">
    <location>
        <begin position="176"/>
        <end position="196"/>
    </location>
</feature>
<evidence type="ECO:0000256" key="2">
    <source>
        <dbReference type="ARBA" id="ARBA00022692"/>
    </source>
</evidence>
<keyword evidence="4 6" id="KW-0472">Membrane</keyword>
<dbReference type="EnsemblMetazoa" id="BGLB026414-RA">
    <property type="protein sequence ID" value="BGLB026414-PA"/>
    <property type="gene ID" value="BGLB026414"/>
</dbReference>
<evidence type="ECO:0000313" key="8">
    <source>
        <dbReference type="EnsemblMetazoa" id="BGLB026414-PA"/>
    </source>
</evidence>
<gene>
    <name evidence="8" type="primary">106056389</name>
</gene>
<feature type="transmembrane region" description="Helical" evidence="6">
    <location>
        <begin position="119"/>
        <end position="140"/>
    </location>
</feature>
<dbReference type="Proteomes" id="UP000076420">
    <property type="component" value="Unassembled WGS sequence"/>
</dbReference>
<proteinExistence type="predicted"/>